<dbReference type="EMBL" id="JANIIK010000115">
    <property type="protein sequence ID" value="KAJ3589662.1"/>
    <property type="molecule type" value="Genomic_DNA"/>
</dbReference>
<evidence type="ECO:0000313" key="2">
    <source>
        <dbReference type="Proteomes" id="UP001148018"/>
    </source>
</evidence>
<keyword evidence="2" id="KW-1185">Reference proteome</keyword>
<dbReference type="Proteomes" id="UP001148018">
    <property type="component" value="Unassembled WGS sequence"/>
</dbReference>
<evidence type="ECO:0000313" key="1">
    <source>
        <dbReference type="EMBL" id="KAJ3589662.1"/>
    </source>
</evidence>
<organism evidence="1 2">
    <name type="scientific">Muraenolepis orangiensis</name>
    <name type="common">Patagonian moray cod</name>
    <dbReference type="NCBI Taxonomy" id="630683"/>
    <lineage>
        <taxon>Eukaryota</taxon>
        <taxon>Metazoa</taxon>
        <taxon>Chordata</taxon>
        <taxon>Craniata</taxon>
        <taxon>Vertebrata</taxon>
        <taxon>Euteleostomi</taxon>
        <taxon>Actinopterygii</taxon>
        <taxon>Neopterygii</taxon>
        <taxon>Teleostei</taxon>
        <taxon>Neoteleostei</taxon>
        <taxon>Acanthomorphata</taxon>
        <taxon>Zeiogadaria</taxon>
        <taxon>Gadariae</taxon>
        <taxon>Gadiformes</taxon>
        <taxon>Muraenolepidoidei</taxon>
        <taxon>Muraenolepididae</taxon>
        <taxon>Muraenolepis</taxon>
    </lineage>
</organism>
<protein>
    <submittedName>
        <fullName evidence="1">Uncharacterized protein</fullName>
    </submittedName>
</protein>
<proteinExistence type="predicted"/>
<name>A0A9Q0I7C4_9TELE</name>
<reference evidence="1" key="1">
    <citation type="submission" date="2022-07" db="EMBL/GenBank/DDBJ databases">
        <title>Chromosome-level genome of Muraenolepis orangiensis.</title>
        <authorList>
            <person name="Kim J."/>
        </authorList>
    </citation>
    <scope>NUCLEOTIDE SEQUENCE</scope>
    <source>
        <strain evidence="1">KU_S4_2022</strain>
        <tissue evidence="1">Muscle</tissue>
    </source>
</reference>
<accession>A0A9Q0I7C4</accession>
<comment type="caution">
    <text evidence="1">The sequence shown here is derived from an EMBL/GenBank/DDBJ whole genome shotgun (WGS) entry which is preliminary data.</text>
</comment>
<dbReference type="OrthoDB" id="6162190at2759"/>
<dbReference type="AlphaFoldDB" id="A0A9Q0I7C4"/>
<sequence>MHKLPPVTPDPQPVLWGFYHIRFLVVFTWSSPGHHPVITRSSPWSSPGHHLVVTWSSPGHHLVVTWSSPGHHLVITWSSPGY</sequence>
<gene>
    <name evidence="1" type="ORF">NHX12_010505</name>
</gene>